<dbReference type="Pfam" id="PF11891">
    <property type="entry name" value="RETICULATA-like"/>
    <property type="match status" value="1"/>
</dbReference>
<reference evidence="9 10" key="1">
    <citation type="submission" date="2024-11" db="EMBL/GenBank/DDBJ databases">
        <title>A near-complete genome assembly of Cinchona calisaya.</title>
        <authorList>
            <person name="Lian D.C."/>
            <person name="Zhao X.W."/>
            <person name="Wei L."/>
        </authorList>
    </citation>
    <scope>NUCLEOTIDE SEQUENCE [LARGE SCALE GENOMIC DNA]</scope>
    <source>
        <tissue evidence="9">Nenye</tissue>
    </source>
</reference>
<comment type="caution">
    <text evidence="9">The sequence shown here is derived from an EMBL/GenBank/DDBJ whole genome shotgun (WGS) entry which is preliminary data.</text>
</comment>
<dbReference type="InterPro" id="IPR021825">
    <property type="entry name" value="RETICULATA-related"/>
</dbReference>
<dbReference type="PANTHER" id="PTHR31620:SF8">
    <property type="entry name" value="PROTEIN RETICULATA-RELATED 4, CHLOROPLASTIC-LIKE"/>
    <property type="match status" value="1"/>
</dbReference>
<evidence type="ECO:0000256" key="3">
    <source>
        <dbReference type="ARBA" id="ARBA00022528"/>
    </source>
</evidence>
<keyword evidence="8" id="KW-0472">Membrane</keyword>
<keyword evidence="10" id="KW-1185">Reference proteome</keyword>
<accession>A0ABD3B1W0</accession>
<dbReference type="GO" id="GO:0031969">
    <property type="term" value="C:chloroplast membrane"/>
    <property type="evidence" value="ECO:0007669"/>
    <property type="project" value="UniProtKB-SubCell"/>
</dbReference>
<sequence length="89" mass="9648">MSLELLKEKQFFLEFFDEVPISVSLQNPMFVSVRCIGTGITNVLLNARKAIDKNFAAVAEDLPVLSASATSGVYIAVSSNLRNAGVIEQ</sequence>
<keyword evidence="5" id="KW-0812">Transmembrane</keyword>
<evidence type="ECO:0000256" key="2">
    <source>
        <dbReference type="ARBA" id="ARBA00010793"/>
    </source>
</evidence>
<dbReference type="PANTHER" id="PTHR31620">
    <property type="entry name" value="PROTEIN RETICULATA-RELATED 2, CHLOROPLASTIC-RELATED"/>
    <property type="match status" value="1"/>
</dbReference>
<proteinExistence type="inferred from homology"/>
<comment type="subcellular location">
    <subcellularLocation>
        <location evidence="1">Plastid</location>
        <location evidence="1">Chloroplast membrane</location>
        <topology evidence="1">Multi-pass membrane protein</topology>
    </subcellularLocation>
</comment>
<evidence type="ECO:0000256" key="5">
    <source>
        <dbReference type="ARBA" id="ARBA00022692"/>
    </source>
</evidence>
<dbReference type="EMBL" id="JBJUIK010000001">
    <property type="protein sequence ID" value="KAL3537520.1"/>
    <property type="molecule type" value="Genomic_DNA"/>
</dbReference>
<evidence type="ECO:0000256" key="4">
    <source>
        <dbReference type="ARBA" id="ARBA00022640"/>
    </source>
</evidence>
<keyword evidence="6" id="KW-0809">Transit peptide</keyword>
<dbReference type="AlphaFoldDB" id="A0ABD3B1W0"/>
<name>A0ABD3B1W0_9GENT</name>
<dbReference type="Proteomes" id="UP001630127">
    <property type="component" value="Unassembled WGS sequence"/>
</dbReference>
<evidence type="ECO:0000256" key="1">
    <source>
        <dbReference type="ARBA" id="ARBA00004508"/>
    </source>
</evidence>
<evidence type="ECO:0000313" key="9">
    <source>
        <dbReference type="EMBL" id="KAL3537520.1"/>
    </source>
</evidence>
<gene>
    <name evidence="9" type="ORF">ACH5RR_000886</name>
</gene>
<keyword evidence="7" id="KW-1133">Transmembrane helix</keyword>
<keyword evidence="3" id="KW-0150">Chloroplast</keyword>
<evidence type="ECO:0000256" key="8">
    <source>
        <dbReference type="ARBA" id="ARBA00023136"/>
    </source>
</evidence>
<protein>
    <submittedName>
        <fullName evidence="9">Uncharacterized protein</fullName>
    </submittedName>
</protein>
<evidence type="ECO:0000256" key="6">
    <source>
        <dbReference type="ARBA" id="ARBA00022946"/>
    </source>
</evidence>
<evidence type="ECO:0000313" key="10">
    <source>
        <dbReference type="Proteomes" id="UP001630127"/>
    </source>
</evidence>
<evidence type="ECO:0000256" key="7">
    <source>
        <dbReference type="ARBA" id="ARBA00022989"/>
    </source>
</evidence>
<organism evidence="9 10">
    <name type="scientific">Cinchona calisaya</name>
    <dbReference type="NCBI Taxonomy" id="153742"/>
    <lineage>
        <taxon>Eukaryota</taxon>
        <taxon>Viridiplantae</taxon>
        <taxon>Streptophyta</taxon>
        <taxon>Embryophyta</taxon>
        <taxon>Tracheophyta</taxon>
        <taxon>Spermatophyta</taxon>
        <taxon>Magnoliopsida</taxon>
        <taxon>eudicotyledons</taxon>
        <taxon>Gunneridae</taxon>
        <taxon>Pentapetalae</taxon>
        <taxon>asterids</taxon>
        <taxon>lamiids</taxon>
        <taxon>Gentianales</taxon>
        <taxon>Rubiaceae</taxon>
        <taxon>Cinchonoideae</taxon>
        <taxon>Cinchoneae</taxon>
        <taxon>Cinchona</taxon>
    </lineage>
</organism>
<keyword evidence="4" id="KW-0934">Plastid</keyword>
<comment type="similarity">
    <text evidence="2">Belongs to the RETICULATA family.</text>
</comment>